<feature type="transmembrane region" description="Helical" evidence="2">
    <location>
        <begin position="82"/>
        <end position="103"/>
    </location>
</feature>
<dbReference type="PANTHER" id="PTHR39605:SF1">
    <property type="entry name" value="MAJOR FACILITATOR SUPERFAMILY (MFS) PROFILE DOMAIN-CONTAINING PROTEIN"/>
    <property type="match status" value="1"/>
</dbReference>
<feature type="region of interest" description="Disordered" evidence="1">
    <location>
        <begin position="147"/>
        <end position="172"/>
    </location>
</feature>
<feature type="transmembrane region" description="Helical" evidence="2">
    <location>
        <begin position="115"/>
        <end position="137"/>
    </location>
</feature>
<dbReference type="VEuPathDB" id="FungiDB:F503_01076"/>
<feature type="transmembrane region" description="Helical" evidence="2">
    <location>
        <begin position="43"/>
        <end position="70"/>
    </location>
</feature>
<evidence type="ECO:0000313" key="4">
    <source>
        <dbReference type="Proteomes" id="UP000016923"/>
    </source>
</evidence>
<keyword evidence="4" id="KW-1185">Reference proteome</keyword>
<dbReference type="Proteomes" id="UP000016923">
    <property type="component" value="Unassembled WGS sequence"/>
</dbReference>
<dbReference type="AlphaFoldDB" id="S3CP29"/>
<reference evidence="3 4" key="1">
    <citation type="journal article" date="2013" name="BMC Genomics">
        <title>The genome and transcriptome of the pine saprophyte Ophiostoma piceae, and a comparison with the bark beetle-associated pine pathogen Grosmannia clavigera.</title>
        <authorList>
            <person name="Haridas S."/>
            <person name="Wang Y."/>
            <person name="Lim L."/>
            <person name="Massoumi Alamouti S."/>
            <person name="Jackman S."/>
            <person name="Docking R."/>
            <person name="Robertson G."/>
            <person name="Birol I."/>
            <person name="Bohlmann J."/>
            <person name="Breuil C."/>
        </authorList>
    </citation>
    <scope>NUCLEOTIDE SEQUENCE [LARGE SCALE GENOMIC DNA]</scope>
    <source>
        <strain evidence="3 4">UAMH 11346</strain>
    </source>
</reference>
<proteinExistence type="predicted"/>
<dbReference type="OrthoDB" id="2550114at2759"/>
<dbReference type="OMA" id="AFYGYAM"/>
<dbReference type="eggNOG" id="ENOG502S7E3">
    <property type="taxonomic scope" value="Eukaryota"/>
</dbReference>
<accession>S3CP29</accession>
<dbReference type="EMBL" id="KE148149">
    <property type="protein sequence ID" value="EPE08293.1"/>
    <property type="molecule type" value="Genomic_DNA"/>
</dbReference>
<evidence type="ECO:0000256" key="1">
    <source>
        <dbReference type="SAM" id="MobiDB-lite"/>
    </source>
</evidence>
<name>S3CP29_OPHP1</name>
<protein>
    <submittedName>
        <fullName evidence="3">Uncharacterized protein</fullName>
    </submittedName>
</protein>
<gene>
    <name evidence="3" type="ORF">F503_01076</name>
</gene>
<sequence length="172" mass="18172">MDSTAVFNIASLGWLSIQALPLILWPQFVASLLETDRIVSPAVIYFARALGLGQLGLALQGLVLSGLLPLGPAASDRTGAPYAWAAVLIATLYHTSAAFYSYGCYYYEEYGSVTAYAFGCAGSSALAALGLWCLMFGDGSGHSSHISKRTGADKRTSGFPFKNSTADKRKGL</sequence>
<dbReference type="HOGENOM" id="CLU_103432_0_0_1"/>
<dbReference type="STRING" id="1262450.S3CP29"/>
<keyword evidence="2" id="KW-1133">Transmembrane helix</keyword>
<dbReference type="PANTHER" id="PTHR39605">
    <property type="entry name" value="MAJOR FACILITATOR SUPERFAMILY (MFS) PROFILE DOMAIN-CONTAINING PROTEIN"/>
    <property type="match status" value="1"/>
</dbReference>
<evidence type="ECO:0000256" key="2">
    <source>
        <dbReference type="SAM" id="Phobius"/>
    </source>
</evidence>
<keyword evidence="2" id="KW-0472">Membrane</keyword>
<organism evidence="3 4">
    <name type="scientific">Ophiostoma piceae (strain UAMH 11346)</name>
    <name type="common">Sap stain fungus</name>
    <dbReference type="NCBI Taxonomy" id="1262450"/>
    <lineage>
        <taxon>Eukaryota</taxon>
        <taxon>Fungi</taxon>
        <taxon>Dikarya</taxon>
        <taxon>Ascomycota</taxon>
        <taxon>Pezizomycotina</taxon>
        <taxon>Sordariomycetes</taxon>
        <taxon>Sordariomycetidae</taxon>
        <taxon>Ophiostomatales</taxon>
        <taxon>Ophiostomataceae</taxon>
        <taxon>Ophiostoma</taxon>
    </lineage>
</organism>
<evidence type="ECO:0000313" key="3">
    <source>
        <dbReference type="EMBL" id="EPE08293.1"/>
    </source>
</evidence>
<keyword evidence="2" id="KW-0812">Transmembrane</keyword>